<keyword evidence="7" id="KW-1185">Reference proteome</keyword>
<sequence>MRADVLAMFAPRCQVPLPSAYRHPSARRLGPLLLLWLLAFLALAFAALLETAGAVSRRSGHRSSLAWASPIWRGSGASDAAVLLNSTYSNALGSCQVVVWPDGRMEFELHGFGTADTTGKMLRDCRAAMKRIDDSVNCTALVDMRMGLGCSPLAVPVISRFMRDEGPRIQYSAVLGPRPLMALAQTIATAAAQSRKDVGSRAQAAEASKNTLEATRGDPKSSQQIAELSLPDDTPNASYDDITAEDKAEADKLRPQKQEALAILSKCRVSQKIGMLELKVNAVVASFLSISFPLSDFTHSLQSFQQFQHMCLGQEMMSARAIDQKEKGRYPASTVAVGHELDLDSESRAVMEAATKSLTTSIGFTGVWECLRGWWTRSSEKDLREAEAALLRRAVASKVKVTEVPISDEHTVHTLCVSQGARTSGASGLAPVVLIHGYFMGSGSWAHSLDALASTGRHVYSIDWPGWGLSSKPDFPTGQGTRVCEQFFVEGIERWRRSVGLERVVLLGHSFGGYFAACYAMKHPENVEALILASPVGMGEKRGEQGLLNPERLQSLPWWQRTLIRTAHDMWSGGWTPMDLVRGLGPAGLWLAQWYMDRRFRLPRELGTMEADKDETAAYIHQLAARPAGSERCLGELLSFGAWAKEPIGPRLAQRWKELGSRAPPVTLLYGESDWMDAGAGVELARELARIRHPAPEVLMVEGAGHQLFLDNPAAFNAACYRALGSGLPSVAGFYRQLFQMAETLRELMQHVEALQAQESTQLQELRGARGDSARSSEDHQKRLSGVADELQSQALVLKSLQQASKDTTSQLREELQAQDPRAQIGELSKETAKLLSDLGRQVESLRSPEVPERVSELQRGFEALQRSVEALRTSESQHMAEIQRSAESNSQSLQYLRAQDTGQKLIELQRLVETQSRSLEAARSQDAMELRRVVEAQGAQLSEALRSQDSEKKLSDLRKSTEALADLLQEMKPRVQETSAGLGYITTAMATHSTGLQDLASQAVARHQDQIGICWNSEHSRAGQRRRSAMLRAFLGSGLLLWVVLAQSTNGTNHSAQSKGEHGTGQHHEPKGTHHDIHDKPQARPEPEQEKRRGRTESHQRHQREQREQVQQPQQPQVPAAEERNWHEFLPHFARQYTSQRHGEQSEWGQLAAALRASLRGTLLSAEAPDYASVAAREASLRAVSDLEQQEARAAATARDTLHALRQTSSKDILSKASDWHSIQDLVALSRQKDAKSLQDRLEATTKQLEEFSSQQTAAGFNATRAAELMDNLDKAAANAAQSVEVQRKRAKAAIKAARQDALGQVRQLEKRARAAVRSWRSDGRHAVNAQRQANMPEQLYESHDDQMRDAVGDTEQEVENAAEGLKDSINEHYGKLDDELEDVSIGASSKALRHRAEKAQHRLQELARNLGVQAALLEALAKARFAAEEKSWKESHAPQLLAAVPRSANMSSEVATAQAQEQHAADSFQNSLNSLKDMSTPEVIRKVNGWQTLQELVAGSKPKETDSWEKTLESQTKKLERFNNESRKSALDFDASHAAELADAVEKASWHVEHDAEEQKHRMKATLKDAQRKAHQHVKALEAEAKAAAKSWKYHGRRAVRAQRAAHMPEHVYERHEDHMEDAVGDAEDKAEDAAERLEEQLSHHYEKLEDELADASFDASGKALRQRAEKAQHRLQELARNLGAQAALKEALAKARFAAEEKSWKESHAPQLLAAVPHSANMSSEVATAQAQEQHAADSFQNSLNSLKDMSTPEVIRKVNGWQTLQELVAGSKPKETDSWEKTLESQTKKLERFNNESRKSALDFDASHAAELADAVEKASWHVEHDAEEQKHRMKATLKDAQRKAHQHVKALEAEAKAAAKSWKYHGRRAVRAQRAAHMPEHVYERHEDHMEDAVGDAEDKAEDAAERLEEQLSHHYEKLEDELADASFDASGKALRQRAEKAQHRLQELARNLGAQAALKEALAKARFAAEEKSWKESHAPQLLLGRDGYSVVISCLADLCFDVPSMRLDAAASGDHLRGLLIASVFTVSFVAALAFVQRLEPVGDVCIEALVYKKSCIAAYLKTWFPVGSAMTRDRFVWTWQRCVCFDCATLGPVPLSIPTLILIEEQTTAMSQSLTDLRLSVDGLVKPASVEELGTKVGEIQQALVNQEKRSDQRDVSLEAAFEETLKTIKENFNGFSQSSVERHEGLSSALDALRAQIEAVSAESVAQQQSQQQLAEELLESTKTASQAQSSGFRDACEQVTSSTLDALSSLQRRFEDTDGGVQSLQSSVSSQSRQLEQLQKQVLAQQEASQAQSRELQELRKGLANEAACEGLRRELDASKIRQESLEAEKIARAKVWDEERTVLEKEAFEPAAWNDSAPGAPWGGQSTIWDACRDLMLAERGRYLQPTHLKPRRHVYDLATRSSLAREEPRRPGEPKARSATLRRMPQWPAPTFDSSAFKMLQLQLPPDPIPPQPSAHGRLDGDGESVARLGVAYGVLIAMETPPKSNALDEASPSKLLTPGNSPATVSTAASPMKVYAGLPDYEYPSPVSVRNTFLNVEIGRPPSIDEFYQERGLRSAPGSAFGIPPGLDSGITGSQVTDEDDFVPRKENMQDNSPKATTASSQPGSTIAVTQWPRTMSGDGLEEFISLGLGVVDISGQAPSLKEMPPPPPAERAPQFVVPESVPPLPTGSRDKDAADLPVPVKLAQALQEQEPAVGSPEVPTQGSRDHRLGKCRPCAFFHTKGCANGVECEFCHLCDSGEKKRRARQRAILRKEQELVQAASPMSVGLVPGGYPMQPMGPMAVPPMMQLPGMWPPPLSR</sequence>
<evidence type="ECO:0000256" key="1">
    <source>
        <dbReference type="ARBA" id="ARBA00038097"/>
    </source>
</evidence>
<feature type="compositionally biased region" description="Polar residues" evidence="3">
    <location>
        <begin position="2603"/>
        <end position="2619"/>
    </location>
</feature>
<comment type="similarity">
    <text evidence="1">Belongs to the peptidase S33 family. ABHD4/ABHD5 subfamily.</text>
</comment>
<keyword evidence="2" id="KW-0175">Coiled coil</keyword>
<dbReference type="Gene3D" id="3.40.50.1820">
    <property type="entry name" value="alpha/beta hydrolase"/>
    <property type="match status" value="1"/>
</dbReference>
<protein>
    <submittedName>
        <fullName evidence="6">Putative cardiolipin-specific deacylase, mitochondrial</fullName>
    </submittedName>
</protein>
<feature type="coiled-coil region" evidence="2">
    <location>
        <begin position="2271"/>
        <end position="2339"/>
    </location>
</feature>
<feature type="coiled-coil region" evidence="2">
    <location>
        <begin position="1899"/>
        <end position="1961"/>
    </location>
</feature>
<organism evidence="6 7">
    <name type="scientific">Symbiodinium microadriaticum</name>
    <name type="common">Dinoflagellate</name>
    <name type="synonym">Zooxanthella microadriatica</name>
    <dbReference type="NCBI Taxonomy" id="2951"/>
    <lineage>
        <taxon>Eukaryota</taxon>
        <taxon>Sar</taxon>
        <taxon>Alveolata</taxon>
        <taxon>Dinophyceae</taxon>
        <taxon>Suessiales</taxon>
        <taxon>Symbiodiniaceae</taxon>
        <taxon>Symbiodinium</taxon>
    </lineage>
</organism>
<feature type="region of interest" description="Disordered" evidence="3">
    <location>
        <begin position="2598"/>
        <end position="2619"/>
    </location>
</feature>
<comment type="caution">
    <text evidence="6">The sequence shown here is derived from an EMBL/GenBank/DDBJ whole genome shotgun (WGS) entry which is preliminary data.</text>
</comment>
<evidence type="ECO:0000313" key="7">
    <source>
        <dbReference type="Proteomes" id="UP000186817"/>
    </source>
</evidence>
<feature type="region of interest" description="Disordered" evidence="3">
    <location>
        <begin position="199"/>
        <end position="240"/>
    </location>
</feature>
<feature type="transmembrane region" description="Helical" evidence="4">
    <location>
        <begin position="33"/>
        <end position="55"/>
    </location>
</feature>
<keyword evidence="4" id="KW-1133">Transmembrane helix</keyword>
<feature type="compositionally biased region" description="Low complexity" evidence="3">
    <location>
        <begin position="1110"/>
        <end position="1121"/>
    </location>
</feature>
<evidence type="ECO:0000256" key="3">
    <source>
        <dbReference type="SAM" id="MobiDB-lite"/>
    </source>
</evidence>
<dbReference type="PANTHER" id="PTHR42886">
    <property type="entry name" value="RE40534P-RELATED"/>
    <property type="match status" value="1"/>
</dbReference>
<dbReference type="GO" id="GO:0042171">
    <property type="term" value="F:lysophosphatidic acid acyltransferase activity"/>
    <property type="evidence" value="ECO:0007669"/>
    <property type="project" value="TreeGrafter"/>
</dbReference>
<evidence type="ECO:0000259" key="5">
    <source>
        <dbReference type="Pfam" id="PF00561"/>
    </source>
</evidence>
<dbReference type="SUPFAM" id="SSF53474">
    <property type="entry name" value="alpha/beta-Hydrolases"/>
    <property type="match status" value="1"/>
</dbReference>
<dbReference type="Pfam" id="PF00561">
    <property type="entry name" value="Abhydrolase_1"/>
    <property type="match status" value="1"/>
</dbReference>
<evidence type="ECO:0000256" key="2">
    <source>
        <dbReference type="SAM" id="Coils"/>
    </source>
</evidence>
<feature type="compositionally biased region" description="Basic and acidic residues" evidence="3">
    <location>
        <begin position="1060"/>
        <end position="1109"/>
    </location>
</feature>
<feature type="compositionally biased region" description="Basic and acidic residues" evidence="3">
    <location>
        <begin position="767"/>
        <end position="782"/>
    </location>
</feature>
<keyword evidence="4" id="KW-0472">Membrane</keyword>
<dbReference type="EMBL" id="LSRX01000341">
    <property type="protein sequence ID" value="OLQ00043.1"/>
    <property type="molecule type" value="Genomic_DNA"/>
</dbReference>
<dbReference type="PANTHER" id="PTHR42886:SF29">
    <property type="entry name" value="PUMMELIG, ISOFORM A"/>
    <property type="match status" value="1"/>
</dbReference>
<feature type="region of interest" description="Disordered" evidence="3">
    <location>
        <begin position="2412"/>
        <end position="2432"/>
    </location>
</feature>
<dbReference type="Proteomes" id="UP000186817">
    <property type="component" value="Unassembled WGS sequence"/>
</dbReference>
<dbReference type="InterPro" id="IPR000073">
    <property type="entry name" value="AB_hydrolase_1"/>
</dbReference>
<feature type="coiled-coil region" evidence="2">
    <location>
        <begin position="1626"/>
        <end position="1688"/>
    </location>
</feature>
<keyword evidence="4" id="KW-0812">Transmembrane</keyword>
<dbReference type="OrthoDB" id="430332at2759"/>
<reference evidence="6 7" key="1">
    <citation type="submission" date="2016-02" db="EMBL/GenBank/DDBJ databases">
        <title>Genome analysis of coral dinoflagellate symbionts highlights evolutionary adaptations to a symbiotic lifestyle.</title>
        <authorList>
            <person name="Aranda M."/>
            <person name="Li Y."/>
            <person name="Liew Y.J."/>
            <person name="Baumgarten S."/>
            <person name="Simakov O."/>
            <person name="Wilson M."/>
            <person name="Piel J."/>
            <person name="Ashoor H."/>
            <person name="Bougouffa S."/>
            <person name="Bajic V.B."/>
            <person name="Ryu T."/>
            <person name="Ravasi T."/>
            <person name="Bayer T."/>
            <person name="Micklem G."/>
            <person name="Kim H."/>
            <person name="Bhak J."/>
            <person name="Lajeunesse T.C."/>
            <person name="Voolstra C.R."/>
        </authorList>
    </citation>
    <scope>NUCLEOTIDE SEQUENCE [LARGE SCALE GENOMIC DNA]</scope>
    <source>
        <strain evidence="6 7">CCMP2467</strain>
    </source>
</reference>
<dbReference type="GO" id="GO:0006654">
    <property type="term" value="P:phosphatidic acid biosynthetic process"/>
    <property type="evidence" value="ECO:0007669"/>
    <property type="project" value="TreeGrafter"/>
</dbReference>
<dbReference type="InterPro" id="IPR029058">
    <property type="entry name" value="AB_hydrolase_fold"/>
</dbReference>
<dbReference type="GO" id="GO:0052689">
    <property type="term" value="F:carboxylic ester hydrolase activity"/>
    <property type="evidence" value="ECO:0007669"/>
    <property type="project" value="TreeGrafter"/>
</dbReference>
<feature type="compositionally biased region" description="Basic and acidic residues" evidence="3">
    <location>
        <begin position="2415"/>
        <end position="2428"/>
    </location>
</feature>
<dbReference type="GO" id="GO:0055088">
    <property type="term" value="P:lipid homeostasis"/>
    <property type="evidence" value="ECO:0007669"/>
    <property type="project" value="TreeGrafter"/>
</dbReference>
<evidence type="ECO:0000313" key="6">
    <source>
        <dbReference type="EMBL" id="OLQ00043.1"/>
    </source>
</evidence>
<name>A0A1Q9DXZ4_SYMMI</name>
<feature type="domain" description="AB hydrolase-1" evidence="5">
    <location>
        <begin position="431"/>
        <end position="713"/>
    </location>
</feature>
<feature type="region of interest" description="Disordered" evidence="3">
    <location>
        <begin position="2498"/>
        <end position="2519"/>
    </location>
</feature>
<proteinExistence type="inferred from homology"/>
<feature type="region of interest" description="Disordered" evidence="3">
    <location>
        <begin position="1052"/>
        <end position="1122"/>
    </location>
</feature>
<feature type="region of interest" description="Disordered" evidence="3">
    <location>
        <begin position="763"/>
        <end position="786"/>
    </location>
</feature>
<feature type="coiled-coil region" evidence="2">
    <location>
        <begin position="1282"/>
        <end position="1313"/>
    </location>
</feature>
<accession>A0A1Q9DXZ4</accession>
<gene>
    <name evidence="6" type="ORF">AK812_SmicGene17333</name>
</gene>
<evidence type="ECO:0000256" key="4">
    <source>
        <dbReference type="SAM" id="Phobius"/>
    </source>
</evidence>